<dbReference type="PANTHER" id="PTHR43133">
    <property type="entry name" value="RNA POLYMERASE ECF-TYPE SIGMA FACTO"/>
    <property type="match status" value="1"/>
</dbReference>
<dbReference type="InterPro" id="IPR013249">
    <property type="entry name" value="RNA_pol_sigma70_r4_t2"/>
</dbReference>
<dbReference type="InterPro" id="IPR013325">
    <property type="entry name" value="RNA_pol_sigma_r2"/>
</dbReference>
<evidence type="ECO:0000256" key="3">
    <source>
        <dbReference type="ARBA" id="ARBA00023082"/>
    </source>
</evidence>
<dbReference type="Gene3D" id="1.10.1740.10">
    <property type="match status" value="1"/>
</dbReference>
<evidence type="ECO:0000313" key="7">
    <source>
        <dbReference type="EMBL" id="RXK86565.1"/>
    </source>
</evidence>
<keyword evidence="2" id="KW-0805">Transcription regulation</keyword>
<protein>
    <submittedName>
        <fullName evidence="7">RNA polymerase sigma-70 factor</fullName>
    </submittedName>
</protein>
<dbReference type="EMBL" id="SDHZ01000001">
    <property type="protein sequence ID" value="RXK86565.1"/>
    <property type="molecule type" value="Genomic_DNA"/>
</dbReference>
<dbReference type="PANTHER" id="PTHR43133:SF46">
    <property type="entry name" value="RNA POLYMERASE SIGMA-70 FACTOR ECF SUBFAMILY"/>
    <property type="match status" value="1"/>
</dbReference>
<dbReference type="InterPro" id="IPR036388">
    <property type="entry name" value="WH-like_DNA-bd_sf"/>
</dbReference>
<reference evidence="7 8" key="1">
    <citation type="submission" date="2019-01" db="EMBL/GenBank/DDBJ databases">
        <title>Filimonas sp. strain TTM-71.</title>
        <authorList>
            <person name="Chen W.-M."/>
        </authorList>
    </citation>
    <scope>NUCLEOTIDE SEQUENCE [LARGE SCALE GENOMIC DNA]</scope>
    <source>
        <strain evidence="7 8">TTM-71</strain>
    </source>
</reference>
<feature type="domain" description="RNA polymerase sigma-70 region 2" evidence="5">
    <location>
        <begin position="64"/>
        <end position="128"/>
    </location>
</feature>
<dbReference type="GO" id="GO:0003677">
    <property type="term" value="F:DNA binding"/>
    <property type="evidence" value="ECO:0007669"/>
    <property type="project" value="InterPro"/>
</dbReference>
<evidence type="ECO:0000256" key="2">
    <source>
        <dbReference type="ARBA" id="ARBA00023015"/>
    </source>
</evidence>
<dbReference type="InterPro" id="IPR039425">
    <property type="entry name" value="RNA_pol_sigma-70-like"/>
</dbReference>
<dbReference type="SUPFAM" id="SSF88946">
    <property type="entry name" value="Sigma2 domain of RNA polymerase sigma factors"/>
    <property type="match status" value="1"/>
</dbReference>
<dbReference type="InterPro" id="IPR014327">
    <property type="entry name" value="RNA_pol_sigma70_bacteroid"/>
</dbReference>
<dbReference type="OrthoDB" id="799938at2"/>
<dbReference type="AlphaFoldDB" id="A0A4Q1DCJ3"/>
<accession>A0A4Q1DCJ3</accession>
<dbReference type="Pfam" id="PF08281">
    <property type="entry name" value="Sigma70_r4_2"/>
    <property type="match status" value="1"/>
</dbReference>
<gene>
    <name evidence="7" type="ORF">ESB13_07100</name>
</gene>
<dbReference type="Pfam" id="PF04542">
    <property type="entry name" value="Sigma70_r2"/>
    <property type="match status" value="1"/>
</dbReference>
<evidence type="ECO:0000256" key="4">
    <source>
        <dbReference type="ARBA" id="ARBA00023163"/>
    </source>
</evidence>
<organism evidence="7 8">
    <name type="scientific">Filimonas effusa</name>
    <dbReference type="NCBI Taxonomy" id="2508721"/>
    <lineage>
        <taxon>Bacteria</taxon>
        <taxon>Pseudomonadati</taxon>
        <taxon>Bacteroidota</taxon>
        <taxon>Chitinophagia</taxon>
        <taxon>Chitinophagales</taxon>
        <taxon>Chitinophagaceae</taxon>
        <taxon>Filimonas</taxon>
    </lineage>
</organism>
<proteinExistence type="inferred from homology"/>
<keyword evidence="8" id="KW-1185">Reference proteome</keyword>
<feature type="domain" description="RNA polymerase sigma factor 70 region 4 type 2" evidence="6">
    <location>
        <begin position="162"/>
        <end position="206"/>
    </location>
</feature>
<evidence type="ECO:0000313" key="8">
    <source>
        <dbReference type="Proteomes" id="UP000290545"/>
    </source>
</evidence>
<dbReference type="Proteomes" id="UP000290545">
    <property type="component" value="Unassembled WGS sequence"/>
</dbReference>
<evidence type="ECO:0000256" key="1">
    <source>
        <dbReference type="ARBA" id="ARBA00010641"/>
    </source>
</evidence>
<keyword evidence="4" id="KW-0804">Transcription</keyword>
<name>A0A4Q1DCJ3_9BACT</name>
<dbReference type="InterPro" id="IPR014284">
    <property type="entry name" value="RNA_pol_sigma-70_dom"/>
</dbReference>
<evidence type="ECO:0000259" key="5">
    <source>
        <dbReference type="Pfam" id="PF04542"/>
    </source>
</evidence>
<dbReference type="NCBIfam" id="TIGR02937">
    <property type="entry name" value="sigma70-ECF"/>
    <property type="match status" value="1"/>
</dbReference>
<comment type="similarity">
    <text evidence="1">Belongs to the sigma-70 factor family. ECF subfamily.</text>
</comment>
<dbReference type="SUPFAM" id="SSF88659">
    <property type="entry name" value="Sigma3 and sigma4 domains of RNA polymerase sigma factors"/>
    <property type="match status" value="1"/>
</dbReference>
<dbReference type="Gene3D" id="1.10.10.10">
    <property type="entry name" value="Winged helix-like DNA-binding domain superfamily/Winged helix DNA-binding domain"/>
    <property type="match status" value="1"/>
</dbReference>
<dbReference type="NCBIfam" id="TIGR02985">
    <property type="entry name" value="Sig70_bacteroi1"/>
    <property type="match status" value="1"/>
</dbReference>
<dbReference type="GO" id="GO:0006352">
    <property type="term" value="P:DNA-templated transcription initiation"/>
    <property type="evidence" value="ECO:0007669"/>
    <property type="project" value="InterPro"/>
</dbReference>
<evidence type="ECO:0000259" key="6">
    <source>
        <dbReference type="Pfam" id="PF08281"/>
    </source>
</evidence>
<dbReference type="InterPro" id="IPR007627">
    <property type="entry name" value="RNA_pol_sigma70_r2"/>
</dbReference>
<dbReference type="GO" id="GO:0016987">
    <property type="term" value="F:sigma factor activity"/>
    <property type="evidence" value="ECO:0007669"/>
    <property type="project" value="UniProtKB-KW"/>
</dbReference>
<dbReference type="InterPro" id="IPR013324">
    <property type="entry name" value="RNA_pol_sigma_r3/r4-like"/>
</dbReference>
<comment type="caution">
    <text evidence="7">The sequence shown here is derived from an EMBL/GenBank/DDBJ whole genome shotgun (WGS) entry which is preliminary data.</text>
</comment>
<sequence>MQIEAGLAQLFYKTRNLKQVLNFSYICLNEDSCHVFSRTPLTAYNDNELVLRLQQGDVAAFDIIYKRYHESLYAFILRYLKSPQLAEDILQEVFMKLWEVRKQLRPGATFSAYLYKIARNKVFKTFRKIAADDEKILVLAGSLAATTEDPQAMALWVEYQRLFENAVERLPVQRKKVFRLCRQEGCTYDEVAAQLHISRNTVKEHMVLGTRFIREFIFQCYQVESVLLYLLLYTFF</sequence>
<keyword evidence="3" id="KW-0731">Sigma factor</keyword>